<comment type="caution">
    <text evidence="1">The sequence shown here is derived from an EMBL/GenBank/DDBJ whole genome shotgun (WGS) entry which is preliminary data.</text>
</comment>
<evidence type="ECO:0000313" key="2">
    <source>
        <dbReference type="Proteomes" id="UP001454036"/>
    </source>
</evidence>
<keyword evidence="2" id="KW-1185">Reference proteome</keyword>
<dbReference type="Proteomes" id="UP001454036">
    <property type="component" value="Unassembled WGS sequence"/>
</dbReference>
<dbReference type="AlphaFoldDB" id="A0AAV3RNU2"/>
<reference evidence="1 2" key="1">
    <citation type="submission" date="2024-01" db="EMBL/GenBank/DDBJ databases">
        <title>The complete chloroplast genome sequence of Lithospermum erythrorhizon: insights into the phylogenetic relationship among Boraginaceae species and the maternal lineages of purple gromwells.</title>
        <authorList>
            <person name="Okada T."/>
            <person name="Watanabe K."/>
        </authorList>
    </citation>
    <scope>NUCLEOTIDE SEQUENCE [LARGE SCALE GENOMIC DNA]</scope>
</reference>
<gene>
    <name evidence="1" type="ORF">LIER_42116</name>
</gene>
<sequence>MISRFGKEKKSLTSFLNSVQQLDNQKSELDLYLEECVASGGKDKNFCVLQCSFRSHFQRWKKSNRCQESFYECVYVAILLCGGDWVKELHGLKRMKSPDDEKFCELECDFSKLSLEGHVPTHALAAP</sequence>
<name>A0AAV3RNU2_LITER</name>
<organism evidence="1 2">
    <name type="scientific">Lithospermum erythrorhizon</name>
    <name type="common">Purple gromwell</name>
    <name type="synonym">Lithospermum officinale var. erythrorhizon</name>
    <dbReference type="NCBI Taxonomy" id="34254"/>
    <lineage>
        <taxon>Eukaryota</taxon>
        <taxon>Viridiplantae</taxon>
        <taxon>Streptophyta</taxon>
        <taxon>Embryophyta</taxon>
        <taxon>Tracheophyta</taxon>
        <taxon>Spermatophyta</taxon>
        <taxon>Magnoliopsida</taxon>
        <taxon>eudicotyledons</taxon>
        <taxon>Gunneridae</taxon>
        <taxon>Pentapetalae</taxon>
        <taxon>asterids</taxon>
        <taxon>lamiids</taxon>
        <taxon>Boraginales</taxon>
        <taxon>Boraginaceae</taxon>
        <taxon>Boraginoideae</taxon>
        <taxon>Lithospermeae</taxon>
        <taxon>Lithospermum</taxon>
    </lineage>
</organism>
<accession>A0AAV3RNU2</accession>
<dbReference type="EMBL" id="BAABME010028159">
    <property type="protein sequence ID" value="GAA0176890.1"/>
    <property type="molecule type" value="Genomic_DNA"/>
</dbReference>
<protein>
    <submittedName>
        <fullName evidence="1">Uncharacterized protein</fullName>
    </submittedName>
</protein>
<evidence type="ECO:0000313" key="1">
    <source>
        <dbReference type="EMBL" id="GAA0176890.1"/>
    </source>
</evidence>
<proteinExistence type="predicted"/>